<dbReference type="PANTHER" id="PTHR45277">
    <property type="entry name" value="EXPRESSED PROTEIN"/>
    <property type="match status" value="1"/>
</dbReference>
<dbReference type="InParanoid" id="A0A507B1T1"/>
<dbReference type="RefSeq" id="XP_030994727.1">
    <property type="nucleotide sequence ID" value="XM_031141318.1"/>
</dbReference>
<reference evidence="2 3" key="1">
    <citation type="submission" date="2019-06" db="EMBL/GenBank/DDBJ databases">
        <title>Draft genome sequence of the filamentous fungus Phialemoniopsis curvata isolated from diesel fuel.</title>
        <authorList>
            <person name="Varaljay V.A."/>
            <person name="Lyon W.J."/>
            <person name="Crouch A.L."/>
            <person name="Drake C.E."/>
            <person name="Hollomon J.M."/>
            <person name="Nadeau L.J."/>
            <person name="Nunn H.S."/>
            <person name="Stevenson B.S."/>
            <person name="Bojanowski C.L."/>
            <person name="Crookes-Goodson W.J."/>
        </authorList>
    </citation>
    <scope>NUCLEOTIDE SEQUENCE [LARGE SCALE GENOMIC DNA]</scope>
    <source>
        <strain evidence="2 3">D216</strain>
    </source>
</reference>
<dbReference type="InterPro" id="IPR013216">
    <property type="entry name" value="Methyltransf_11"/>
</dbReference>
<feature type="domain" description="Methyltransferase type 11" evidence="1">
    <location>
        <begin position="81"/>
        <end position="201"/>
    </location>
</feature>
<dbReference type="AlphaFoldDB" id="A0A507B1T1"/>
<evidence type="ECO:0000313" key="2">
    <source>
        <dbReference type="EMBL" id="TPX13016.1"/>
    </source>
</evidence>
<dbReference type="GeneID" id="41974108"/>
<accession>A0A507B1T1</accession>
<dbReference type="Gene3D" id="3.40.50.150">
    <property type="entry name" value="Vaccinia Virus protein VP39"/>
    <property type="match status" value="1"/>
</dbReference>
<protein>
    <recommendedName>
        <fullName evidence="1">Methyltransferase type 11 domain-containing protein</fullName>
    </recommendedName>
</protein>
<dbReference type="OrthoDB" id="10017101at2759"/>
<organism evidence="2 3">
    <name type="scientific">Thyridium curvatum</name>
    <dbReference type="NCBI Taxonomy" id="1093900"/>
    <lineage>
        <taxon>Eukaryota</taxon>
        <taxon>Fungi</taxon>
        <taxon>Dikarya</taxon>
        <taxon>Ascomycota</taxon>
        <taxon>Pezizomycotina</taxon>
        <taxon>Sordariomycetes</taxon>
        <taxon>Sordariomycetidae</taxon>
        <taxon>Thyridiales</taxon>
        <taxon>Thyridiaceae</taxon>
        <taxon>Thyridium</taxon>
    </lineage>
</organism>
<name>A0A507B1T1_9PEZI</name>
<dbReference type="GO" id="GO:0008757">
    <property type="term" value="F:S-adenosylmethionine-dependent methyltransferase activity"/>
    <property type="evidence" value="ECO:0007669"/>
    <property type="project" value="InterPro"/>
</dbReference>
<comment type="caution">
    <text evidence="2">The sequence shown here is derived from an EMBL/GenBank/DDBJ whole genome shotgun (WGS) entry which is preliminary data.</text>
</comment>
<dbReference type="STRING" id="1093900.A0A507B1T1"/>
<dbReference type="InterPro" id="IPR029063">
    <property type="entry name" value="SAM-dependent_MTases_sf"/>
</dbReference>
<dbReference type="EMBL" id="SKBQ01000038">
    <property type="protein sequence ID" value="TPX13016.1"/>
    <property type="molecule type" value="Genomic_DNA"/>
</dbReference>
<dbReference type="SUPFAM" id="SSF53335">
    <property type="entry name" value="S-adenosyl-L-methionine-dependent methyltransferases"/>
    <property type="match status" value="1"/>
</dbReference>
<evidence type="ECO:0000259" key="1">
    <source>
        <dbReference type="Pfam" id="PF08241"/>
    </source>
</evidence>
<evidence type="ECO:0000313" key="3">
    <source>
        <dbReference type="Proteomes" id="UP000319257"/>
    </source>
</evidence>
<dbReference type="Proteomes" id="UP000319257">
    <property type="component" value="Unassembled WGS sequence"/>
</dbReference>
<keyword evidence="3" id="KW-1185">Reference proteome</keyword>
<dbReference type="CDD" id="cd02440">
    <property type="entry name" value="AdoMet_MTases"/>
    <property type="match status" value="1"/>
</dbReference>
<dbReference type="PANTHER" id="PTHR45277:SF1">
    <property type="entry name" value="EXPRESSED PROTEIN"/>
    <property type="match status" value="1"/>
</dbReference>
<gene>
    <name evidence="2" type="ORF">E0L32_006661</name>
</gene>
<dbReference type="Pfam" id="PF08241">
    <property type="entry name" value="Methyltransf_11"/>
    <property type="match status" value="1"/>
</dbReference>
<proteinExistence type="predicted"/>
<sequence length="247" mass="26735">MIYDNTADTSPPEDHIKSYALSKDQEPIPASPNFGIDSPLGLLASNILAPLYLYATLKGKHQVWAEILDALPDDLFKQPTLDVGCGRGMVLLKVAQRKKKITESSTAPGVSVEQAYGIDIFNTGDQSGNSPLATYKNAAAMGVVDQTVLHTASFTERLPFADNTFSLVTSSLAIHNVDGVGRANAMKEIMRVCLPGATVVIIDLQGYVKAHEKLAREHGWEAVEVQQVGMRMQFGLLPCQVLRATKP</sequence>